<dbReference type="PRINTS" id="PR00452">
    <property type="entry name" value="SH3DOMAIN"/>
</dbReference>
<dbReference type="HOGENOM" id="CLU_025518_0_0_1"/>
<dbReference type="InterPro" id="IPR027267">
    <property type="entry name" value="AH/BAR_dom_sf"/>
</dbReference>
<evidence type="ECO:0000313" key="4">
    <source>
        <dbReference type="EMBL" id="EER32810.1"/>
    </source>
</evidence>
<dbReference type="eggNOG" id="KOG2996">
    <property type="taxonomic scope" value="Eukaryota"/>
</dbReference>
<dbReference type="CDD" id="cd00174">
    <property type="entry name" value="SH3"/>
    <property type="match status" value="1"/>
</dbReference>
<dbReference type="GO" id="GO:0097320">
    <property type="term" value="P:plasma membrane tubulation"/>
    <property type="evidence" value="ECO:0007669"/>
    <property type="project" value="TreeGrafter"/>
</dbReference>
<dbReference type="SMART" id="SM00326">
    <property type="entry name" value="SH3"/>
    <property type="match status" value="1"/>
</dbReference>
<dbReference type="GO" id="GO:1990528">
    <property type="term" value="C:Rvs161p-Rvs167p complex"/>
    <property type="evidence" value="ECO:0007669"/>
    <property type="project" value="TreeGrafter"/>
</dbReference>
<evidence type="ECO:0000313" key="5">
    <source>
        <dbReference type="Proteomes" id="UP000002037"/>
    </source>
</evidence>
<dbReference type="GO" id="GO:0008289">
    <property type="term" value="F:lipid binding"/>
    <property type="evidence" value="ECO:0007669"/>
    <property type="project" value="TreeGrafter"/>
</dbReference>
<dbReference type="Proteomes" id="UP000002037">
    <property type="component" value="Unassembled WGS sequence"/>
</dbReference>
<proteinExistence type="predicted"/>
<dbReference type="GO" id="GO:0006897">
    <property type="term" value="P:endocytosis"/>
    <property type="evidence" value="ECO:0007669"/>
    <property type="project" value="InterPro"/>
</dbReference>
<organism evidence="4 5">
    <name type="scientific">Candida tropicalis (strain ATCC MYA-3404 / T1)</name>
    <name type="common">Yeast</name>
    <dbReference type="NCBI Taxonomy" id="294747"/>
    <lineage>
        <taxon>Eukaryota</taxon>
        <taxon>Fungi</taxon>
        <taxon>Dikarya</taxon>
        <taxon>Ascomycota</taxon>
        <taxon>Saccharomycotina</taxon>
        <taxon>Pichiomycetes</taxon>
        <taxon>Debaryomycetaceae</taxon>
        <taxon>Candida/Lodderomyces clade</taxon>
        <taxon>Candida</taxon>
    </lineage>
</organism>
<dbReference type="OrthoDB" id="10255128at2759"/>
<dbReference type="GO" id="GO:0051666">
    <property type="term" value="P:actin cortical patch localization"/>
    <property type="evidence" value="ECO:0007669"/>
    <property type="project" value="InterPro"/>
</dbReference>
<evidence type="ECO:0000259" key="3">
    <source>
        <dbReference type="PROSITE" id="PS50002"/>
    </source>
</evidence>
<dbReference type="RefSeq" id="XP_002548938.1">
    <property type="nucleotide sequence ID" value="XM_002548892.1"/>
</dbReference>
<dbReference type="PANTHER" id="PTHR47174">
    <property type="entry name" value="BRIDGING INTEGRATOR 3"/>
    <property type="match status" value="1"/>
</dbReference>
<dbReference type="InterPro" id="IPR001452">
    <property type="entry name" value="SH3_domain"/>
</dbReference>
<dbReference type="GO" id="GO:0030447">
    <property type="term" value="P:filamentous growth"/>
    <property type="evidence" value="ECO:0007669"/>
    <property type="project" value="UniProtKB-ARBA"/>
</dbReference>
<dbReference type="InterPro" id="IPR036028">
    <property type="entry name" value="SH3-like_dom_sf"/>
</dbReference>
<keyword evidence="1 2" id="KW-0728">SH3 domain</keyword>
<keyword evidence="5" id="KW-1185">Reference proteome</keyword>
<protein>
    <recommendedName>
        <fullName evidence="3">SH3 domain-containing protein</fullName>
    </recommendedName>
</protein>
<reference evidence="4 5" key="1">
    <citation type="journal article" date="2009" name="Nature">
        <title>Evolution of pathogenicity and sexual reproduction in eight Candida genomes.</title>
        <authorList>
            <person name="Butler G."/>
            <person name="Rasmussen M.D."/>
            <person name="Lin M.F."/>
            <person name="Santos M.A."/>
            <person name="Sakthikumar S."/>
            <person name="Munro C.A."/>
            <person name="Rheinbay E."/>
            <person name="Grabherr M."/>
            <person name="Forche A."/>
            <person name="Reedy J.L."/>
            <person name="Agrafioti I."/>
            <person name="Arnaud M.B."/>
            <person name="Bates S."/>
            <person name="Brown A.J."/>
            <person name="Brunke S."/>
            <person name="Costanzo M.C."/>
            <person name="Fitzpatrick D.A."/>
            <person name="de Groot P.W."/>
            <person name="Harris D."/>
            <person name="Hoyer L.L."/>
            <person name="Hube B."/>
            <person name="Klis F.M."/>
            <person name="Kodira C."/>
            <person name="Lennard N."/>
            <person name="Logue M.E."/>
            <person name="Martin R."/>
            <person name="Neiman A.M."/>
            <person name="Nikolaou E."/>
            <person name="Quail M.A."/>
            <person name="Quinn J."/>
            <person name="Santos M.C."/>
            <person name="Schmitzberger F.F."/>
            <person name="Sherlock G."/>
            <person name="Shah P."/>
            <person name="Silverstein K.A."/>
            <person name="Skrzypek M.S."/>
            <person name="Soll D."/>
            <person name="Staggs R."/>
            <person name="Stansfield I."/>
            <person name="Stumpf M.P."/>
            <person name="Sudbery P.E."/>
            <person name="Srikantha T."/>
            <person name="Zeng Q."/>
            <person name="Berman J."/>
            <person name="Berriman M."/>
            <person name="Heitman J."/>
            <person name="Gow N.A."/>
            <person name="Lorenz M.C."/>
            <person name="Birren B.W."/>
            <person name="Kellis M."/>
            <person name="Cuomo C.A."/>
        </authorList>
    </citation>
    <scope>NUCLEOTIDE SEQUENCE [LARGE SCALE GENOMIC DNA]</scope>
    <source>
        <strain evidence="5">ATCC MYA-3404 / T1</strain>
    </source>
</reference>
<dbReference type="Gene3D" id="2.30.30.40">
    <property type="entry name" value="SH3 Domains"/>
    <property type="match status" value="1"/>
</dbReference>
<dbReference type="SUPFAM" id="SSF50044">
    <property type="entry name" value="SH3-domain"/>
    <property type="match status" value="1"/>
</dbReference>
<accession>C5MAZ3</accession>
<dbReference type="PANTHER" id="PTHR47174:SF1">
    <property type="entry name" value="REDUCED VIABILITY UPON STARVATION PROTEIN 167"/>
    <property type="match status" value="1"/>
</dbReference>
<dbReference type="GO" id="GO:0031097">
    <property type="term" value="C:medial cortex"/>
    <property type="evidence" value="ECO:0007669"/>
    <property type="project" value="TreeGrafter"/>
</dbReference>
<sequence length="368" mass="42598">MSAEFNKVTSLVASQLKQAERRVLKTDQHDWNKLKHTSQILKQKIKFAGGSYTVDQEFNEMEQVVIDMDVQVKKMLKYIKVFAEGMPQILTSSIRIAEAFQNLMDPYSNLKYDTHVLQGAFDTWTRITNYKHKIKDVHIDIEVNDLTETVTKKLEDFSSILKVVFKKINIRQSSLLDYDKVYNDHEALVLKQSQSELTMSQNNNLYALKRKLEDYNAKYDKINSGLKKELPIFIDYGKSLIDMIQIYVYFVHLTFCYQISLQLQVRFHVEKDINAIINDFTKKNEPIAVQIESLTLINNQLNENRDVSSGKSKVTHCIAMYDFEGSATSDLTIKKGETIALINTDGEWWKGEIHGKTGYFPATYVKID</sequence>
<feature type="domain" description="SH3" evidence="3">
    <location>
        <begin position="312"/>
        <end position="368"/>
    </location>
</feature>
<dbReference type="Pfam" id="PF00018">
    <property type="entry name" value="SH3_1"/>
    <property type="match status" value="1"/>
</dbReference>
<gene>
    <name evidence="4" type="ORF">CTRG_03235</name>
</gene>
<dbReference type="KEGG" id="ctp:CTRG_03235"/>
<dbReference type="STRING" id="294747.C5MAZ3"/>
<dbReference type="SUPFAM" id="SSF103657">
    <property type="entry name" value="BAR/IMD domain-like"/>
    <property type="match status" value="1"/>
</dbReference>
<dbReference type="EMBL" id="GG692398">
    <property type="protein sequence ID" value="EER32810.1"/>
    <property type="molecule type" value="Genomic_DNA"/>
</dbReference>
<dbReference type="AlphaFoldDB" id="C5MAZ3"/>
<name>C5MAZ3_CANTT</name>
<dbReference type="VEuPathDB" id="FungiDB:CTRG_03235"/>
<evidence type="ECO:0000256" key="1">
    <source>
        <dbReference type="ARBA" id="ARBA00022443"/>
    </source>
</evidence>
<dbReference type="GO" id="GO:0043332">
    <property type="term" value="C:mating projection tip"/>
    <property type="evidence" value="ECO:0007669"/>
    <property type="project" value="TreeGrafter"/>
</dbReference>
<dbReference type="PROSITE" id="PS50002">
    <property type="entry name" value="SH3"/>
    <property type="match status" value="1"/>
</dbReference>
<evidence type="ECO:0000256" key="2">
    <source>
        <dbReference type="PROSITE-ProRule" id="PRU00192"/>
    </source>
</evidence>
<dbReference type="Gene3D" id="1.20.1270.60">
    <property type="entry name" value="Arfaptin homology (AH) domain/BAR domain"/>
    <property type="match status" value="1"/>
</dbReference>
<dbReference type="GeneID" id="8295957"/>
<dbReference type="GO" id="GO:0030479">
    <property type="term" value="C:actin cortical patch"/>
    <property type="evidence" value="ECO:0007669"/>
    <property type="project" value="TreeGrafter"/>
</dbReference>
<dbReference type="InterPro" id="IPR046982">
    <property type="entry name" value="BIN3/RVS161-like"/>
</dbReference>